<evidence type="ECO:0000256" key="1">
    <source>
        <dbReference type="ARBA" id="ARBA00004184"/>
    </source>
</evidence>
<evidence type="ECO:0000256" key="2">
    <source>
        <dbReference type="ARBA" id="ARBA00004586"/>
    </source>
</evidence>
<evidence type="ECO:0000259" key="12">
    <source>
        <dbReference type="PROSITE" id="PS51186"/>
    </source>
</evidence>
<comment type="similarity">
    <text evidence="4 11">Belongs to the acetyltransferase family. GNA1 subfamily.</text>
</comment>
<dbReference type="GO" id="GO:0006044">
    <property type="term" value="P:N-acetylglucosamine metabolic process"/>
    <property type="evidence" value="ECO:0007669"/>
    <property type="project" value="UniProtKB-ARBA"/>
</dbReference>
<evidence type="ECO:0000256" key="4">
    <source>
        <dbReference type="ARBA" id="ARBA00006048"/>
    </source>
</evidence>
<dbReference type="InterPro" id="IPR039143">
    <property type="entry name" value="GNPNAT1-like"/>
</dbReference>
<evidence type="ECO:0000256" key="3">
    <source>
        <dbReference type="ARBA" id="ARBA00004832"/>
    </source>
</evidence>
<keyword evidence="9 11" id="KW-0012">Acyltransferase</keyword>
<dbReference type="AlphaFoldDB" id="A0A8S1J225"/>
<gene>
    <name evidence="13" type="ORF">OSTQU699_LOCUS2997</name>
</gene>
<dbReference type="GO" id="GO:0004343">
    <property type="term" value="F:glucosamine 6-phosphate N-acetyltransferase activity"/>
    <property type="evidence" value="ECO:0007669"/>
    <property type="project" value="UniProtKB-UniRule"/>
</dbReference>
<evidence type="ECO:0000256" key="7">
    <source>
        <dbReference type="ARBA" id="ARBA00022824"/>
    </source>
</evidence>
<comment type="subcellular location">
    <subcellularLocation>
        <location evidence="1">Endomembrane system</location>
        <topology evidence="1">Peripheral membrane protein</topology>
    </subcellularLocation>
    <subcellularLocation>
        <location evidence="2">Endoplasmic reticulum membrane</location>
    </subcellularLocation>
</comment>
<organism evidence="13 14">
    <name type="scientific">Ostreobium quekettii</name>
    <dbReference type="NCBI Taxonomy" id="121088"/>
    <lineage>
        <taxon>Eukaryota</taxon>
        <taxon>Viridiplantae</taxon>
        <taxon>Chlorophyta</taxon>
        <taxon>core chlorophytes</taxon>
        <taxon>Ulvophyceae</taxon>
        <taxon>TCBD clade</taxon>
        <taxon>Bryopsidales</taxon>
        <taxon>Ostreobineae</taxon>
        <taxon>Ostreobiaceae</taxon>
        <taxon>Ostreobium</taxon>
    </lineage>
</organism>
<reference evidence="13" key="1">
    <citation type="submission" date="2020-12" db="EMBL/GenBank/DDBJ databases">
        <authorList>
            <person name="Iha C."/>
        </authorList>
    </citation>
    <scope>NUCLEOTIDE SEQUENCE</scope>
</reference>
<dbReference type="EMBL" id="CAJHUC010000689">
    <property type="protein sequence ID" value="CAD7697636.1"/>
    <property type="molecule type" value="Genomic_DNA"/>
</dbReference>
<evidence type="ECO:0000313" key="14">
    <source>
        <dbReference type="Proteomes" id="UP000708148"/>
    </source>
</evidence>
<name>A0A8S1J225_9CHLO</name>
<keyword evidence="7" id="KW-0256">Endoplasmic reticulum</keyword>
<dbReference type="SUPFAM" id="SSF55729">
    <property type="entry name" value="Acyl-CoA N-acyltransferases (Nat)"/>
    <property type="match status" value="1"/>
</dbReference>
<evidence type="ECO:0000256" key="5">
    <source>
        <dbReference type="ARBA" id="ARBA00011738"/>
    </source>
</evidence>
<comment type="caution">
    <text evidence="13">The sequence shown here is derived from an EMBL/GenBank/DDBJ whole genome shotgun (WGS) entry which is preliminary data.</text>
</comment>
<dbReference type="GO" id="GO:0006048">
    <property type="term" value="P:UDP-N-acetylglucosamine biosynthetic process"/>
    <property type="evidence" value="ECO:0007669"/>
    <property type="project" value="UniProtKB-UniRule"/>
</dbReference>
<comment type="catalytic activity">
    <reaction evidence="10 11">
        <text>D-glucosamine 6-phosphate + acetyl-CoA = N-acetyl-D-glucosamine 6-phosphate + CoA + H(+)</text>
        <dbReference type="Rhea" id="RHEA:10292"/>
        <dbReference type="ChEBI" id="CHEBI:15378"/>
        <dbReference type="ChEBI" id="CHEBI:57287"/>
        <dbReference type="ChEBI" id="CHEBI:57288"/>
        <dbReference type="ChEBI" id="CHEBI:57513"/>
        <dbReference type="ChEBI" id="CHEBI:58725"/>
        <dbReference type="EC" id="2.3.1.4"/>
    </reaction>
</comment>
<dbReference type="InterPro" id="IPR000182">
    <property type="entry name" value="GNAT_dom"/>
</dbReference>
<dbReference type="PANTHER" id="PTHR13355:SF11">
    <property type="entry name" value="GLUCOSAMINE 6-PHOSPHATE N-ACETYLTRANSFERASE"/>
    <property type="match status" value="1"/>
</dbReference>
<dbReference type="GO" id="GO:0005789">
    <property type="term" value="C:endoplasmic reticulum membrane"/>
    <property type="evidence" value="ECO:0007669"/>
    <property type="project" value="UniProtKB-SubCell"/>
</dbReference>
<comment type="subunit">
    <text evidence="5 11">Homodimer.</text>
</comment>
<dbReference type="PANTHER" id="PTHR13355">
    <property type="entry name" value="GLUCOSAMINE 6-PHOSPHATE N-ACETYLTRANSFERASE"/>
    <property type="match status" value="1"/>
</dbReference>
<evidence type="ECO:0000256" key="6">
    <source>
        <dbReference type="ARBA" id="ARBA00022679"/>
    </source>
</evidence>
<evidence type="ECO:0000256" key="11">
    <source>
        <dbReference type="RuleBase" id="RU365086"/>
    </source>
</evidence>
<evidence type="ECO:0000256" key="8">
    <source>
        <dbReference type="ARBA" id="ARBA00023136"/>
    </source>
</evidence>
<keyword evidence="14" id="KW-1185">Reference proteome</keyword>
<dbReference type="FunFam" id="3.40.630.30:FF:000048">
    <property type="entry name" value="Glucosamine 6-phosphate N-acetyltransferase"/>
    <property type="match status" value="1"/>
</dbReference>
<dbReference type="EC" id="2.3.1.4" evidence="11"/>
<evidence type="ECO:0000313" key="13">
    <source>
        <dbReference type="EMBL" id="CAD7697636.1"/>
    </source>
</evidence>
<dbReference type="OrthoDB" id="10039976at2759"/>
<comment type="pathway">
    <text evidence="3 11">Nucleotide-sugar biosynthesis; UDP-N-acetyl-alpha-D-glucosamine biosynthesis; N-acetyl-alpha-D-glucosamine 1-phosphate from alpha-D-glucosamine 6-phosphate (route I): step 1/2.</text>
</comment>
<protein>
    <recommendedName>
        <fullName evidence="11">Glucosamine 6-phosphate N-acetyltransferase</fullName>
        <ecNumber evidence="11">2.3.1.4</ecNumber>
    </recommendedName>
</protein>
<dbReference type="CDD" id="cd04301">
    <property type="entry name" value="NAT_SF"/>
    <property type="match status" value="1"/>
</dbReference>
<feature type="domain" description="N-acetyltransferase" evidence="12">
    <location>
        <begin position="1"/>
        <end position="145"/>
    </location>
</feature>
<dbReference type="Gene3D" id="3.40.630.30">
    <property type="match status" value="1"/>
</dbReference>
<keyword evidence="6 11" id="KW-0808">Transferase</keyword>
<dbReference type="Proteomes" id="UP000708148">
    <property type="component" value="Unassembled WGS sequence"/>
</dbReference>
<evidence type="ECO:0000256" key="9">
    <source>
        <dbReference type="ARBA" id="ARBA00023315"/>
    </source>
</evidence>
<dbReference type="Pfam" id="PF00583">
    <property type="entry name" value="Acetyltransf_1"/>
    <property type="match status" value="1"/>
</dbReference>
<keyword evidence="8" id="KW-0472">Membrane</keyword>
<evidence type="ECO:0000256" key="10">
    <source>
        <dbReference type="ARBA" id="ARBA00048964"/>
    </source>
</evidence>
<sequence>MAIRELEESDYGKGFLGILSQLTTLGEVPEDVFVERFRELRGSPDYRVLVAEEPERGRVVGAATLFVERKFIHACGKVGHVEDVVVDVGCRGHGVGQRLVAALLEAAREAGCYKAILDCAEQNQGFYEKCGMVRKEVQMVKYFDR</sequence>
<accession>A0A8S1J225</accession>
<dbReference type="InterPro" id="IPR016181">
    <property type="entry name" value="Acyl_CoA_acyltransferase"/>
</dbReference>
<proteinExistence type="inferred from homology"/>
<dbReference type="PROSITE" id="PS51186">
    <property type="entry name" value="GNAT"/>
    <property type="match status" value="1"/>
</dbReference>